<evidence type="ECO:0000313" key="2">
    <source>
        <dbReference type="Proteomes" id="UP000190166"/>
    </source>
</evidence>
<dbReference type="AlphaFoldDB" id="A0A1T5P6S4"/>
<dbReference type="STRING" id="393003.SAMN05660461_4019"/>
<dbReference type="Pfam" id="PF05114">
    <property type="entry name" value="MbnB_TglH_ChrH"/>
    <property type="match status" value="1"/>
</dbReference>
<dbReference type="PANTHER" id="PTHR42194">
    <property type="entry name" value="UPF0276 PROTEIN HI_1600"/>
    <property type="match status" value="1"/>
</dbReference>
<sequence length="323" mass="37070">MPSRRHRDGSLNLLTMSQVLSTARVGHLYQQTIPQLGVGLLYNPSLELYLDACPGICDYVEIIPDMFWTDRGNNTPQRFEEIESWMKVLDKIAATYPLTSHNISYSLGSAGIFDKNYLYKMKEWHERYRFKWHSDHLSFVKVHNEQQEEHNAGLAVPVPYDYEVLDMIGGRINAIKRSISTPFLVENNVYFIDLPEQELSETAFLNELSRDTSCGLLLDIHNVYTNAVNHHFDAKAFIAQLELDKVIEIHIAGGNEMAGMYTDSHAGPCPPEVWELLGYTLPLVPNLCGITFEFHESYFHLLQFEGVTRELNRAKAAWNLYHT</sequence>
<dbReference type="InterPro" id="IPR007801">
    <property type="entry name" value="MbnB/TglH/ChrH"/>
</dbReference>
<name>A0A1T5P6S4_9BACT</name>
<dbReference type="PANTHER" id="PTHR42194:SF1">
    <property type="entry name" value="UPF0276 PROTEIN HI_1600"/>
    <property type="match status" value="1"/>
</dbReference>
<accession>A0A1T5P6S4</accession>
<proteinExistence type="predicted"/>
<organism evidence="1 2">
    <name type="scientific">Chitinophaga ginsengisegetis</name>
    <dbReference type="NCBI Taxonomy" id="393003"/>
    <lineage>
        <taxon>Bacteria</taxon>
        <taxon>Pseudomonadati</taxon>
        <taxon>Bacteroidota</taxon>
        <taxon>Chitinophagia</taxon>
        <taxon>Chitinophagales</taxon>
        <taxon>Chitinophagaceae</taxon>
        <taxon>Chitinophaga</taxon>
    </lineage>
</organism>
<protein>
    <recommendedName>
        <fullName evidence="3">DUF692 domain-containing protein</fullName>
    </recommendedName>
</protein>
<dbReference type="NCBIfam" id="NF003818">
    <property type="entry name" value="PRK05409.1"/>
    <property type="match status" value="1"/>
</dbReference>
<evidence type="ECO:0008006" key="3">
    <source>
        <dbReference type="Google" id="ProtNLM"/>
    </source>
</evidence>
<gene>
    <name evidence="1" type="ORF">SAMN05660461_4019</name>
</gene>
<dbReference type="Proteomes" id="UP000190166">
    <property type="component" value="Unassembled WGS sequence"/>
</dbReference>
<reference evidence="1 2" key="1">
    <citation type="submission" date="2017-02" db="EMBL/GenBank/DDBJ databases">
        <authorList>
            <person name="Peterson S.W."/>
        </authorList>
    </citation>
    <scope>NUCLEOTIDE SEQUENCE [LARGE SCALE GENOMIC DNA]</scope>
    <source>
        <strain evidence="1 2">DSM 18108</strain>
    </source>
</reference>
<dbReference type="Gene3D" id="3.20.20.150">
    <property type="entry name" value="Divalent-metal-dependent TIM barrel enzymes"/>
    <property type="match status" value="1"/>
</dbReference>
<keyword evidence="2" id="KW-1185">Reference proteome</keyword>
<evidence type="ECO:0000313" key="1">
    <source>
        <dbReference type="EMBL" id="SKD08068.1"/>
    </source>
</evidence>
<dbReference type="EMBL" id="FUZZ01000003">
    <property type="protein sequence ID" value="SKD08068.1"/>
    <property type="molecule type" value="Genomic_DNA"/>
</dbReference>